<sequence length="279" mass="33371">MKKKNFIVILFIVIVNLTFTNTKENYVIASFNTLHLGWKGKNYKELSEIVSLFDLVGLEEVMSKDGLKKLDSELEKLTNEKWHWHISKYSVGRSKKYREYYAYIWREKKVKFKRSMGFFKEKNDEFIREPYGAIFQIKNLEFGFVLNHFIYGDKKRDRQLEAVYLDEVYDYFTKYTKKILVAGDFNLPAYDISFKDMIRNKIFYAIDPSNKTTIGKYGLASSYDNFFLSYEIFSEYSGRNGVYDFTKDKKYDKQYGKEKYKILRKTISDHLPVFIELNI</sequence>
<organism evidence="1 2">
    <name type="scientific">Hypnocyclicus thermotrophus</name>
    <dbReference type="NCBI Taxonomy" id="1627895"/>
    <lineage>
        <taxon>Bacteria</taxon>
        <taxon>Fusobacteriati</taxon>
        <taxon>Fusobacteriota</taxon>
        <taxon>Fusobacteriia</taxon>
        <taxon>Fusobacteriales</taxon>
        <taxon>Fusobacteriaceae</taxon>
        <taxon>Hypnocyclicus</taxon>
    </lineage>
</organism>
<dbReference type="PANTHER" id="PTHR11371:SF31">
    <property type="entry name" value="EXTRACELLULAR NUCLEASE"/>
    <property type="match status" value="1"/>
</dbReference>
<evidence type="ECO:0000313" key="2">
    <source>
        <dbReference type="Proteomes" id="UP000294678"/>
    </source>
</evidence>
<dbReference type="InterPro" id="IPR036691">
    <property type="entry name" value="Endo/exonu/phosph_ase_sf"/>
</dbReference>
<dbReference type="CDD" id="cd10283">
    <property type="entry name" value="MnuA_DNase1-like"/>
    <property type="match status" value="1"/>
</dbReference>
<dbReference type="EMBL" id="SOBG01000002">
    <property type="protein sequence ID" value="TDT71818.1"/>
    <property type="molecule type" value="Genomic_DNA"/>
</dbReference>
<dbReference type="RefSeq" id="WP_134112412.1">
    <property type="nucleotide sequence ID" value="NZ_SOBG01000002.1"/>
</dbReference>
<dbReference type="AlphaFoldDB" id="A0AA46I601"/>
<evidence type="ECO:0008006" key="3">
    <source>
        <dbReference type="Google" id="ProtNLM"/>
    </source>
</evidence>
<evidence type="ECO:0000313" key="1">
    <source>
        <dbReference type="EMBL" id="TDT71818.1"/>
    </source>
</evidence>
<name>A0AA46I601_9FUSO</name>
<dbReference type="Gene3D" id="3.60.10.10">
    <property type="entry name" value="Endonuclease/exonuclease/phosphatase"/>
    <property type="match status" value="1"/>
</dbReference>
<accession>A0AA46I601</accession>
<gene>
    <name evidence="1" type="ORF">EV215_0506</name>
</gene>
<dbReference type="PANTHER" id="PTHR11371">
    <property type="entry name" value="DEOXYRIBONUCLEASE"/>
    <property type="match status" value="1"/>
</dbReference>
<dbReference type="SUPFAM" id="SSF56219">
    <property type="entry name" value="DNase I-like"/>
    <property type="match status" value="1"/>
</dbReference>
<proteinExistence type="predicted"/>
<dbReference type="Proteomes" id="UP000294678">
    <property type="component" value="Unassembled WGS sequence"/>
</dbReference>
<reference evidence="1 2" key="1">
    <citation type="submission" date="2019-03" db="EMBL/GenBank/DDBJ databases">
        <title>Genomic Encyclopedia of Type Strains, Phase IV (KMG-IV): sequencing the most valuable type-strain genomes for metagenomic binning, comparative biology and taxonomic classification.</title>
        <authorList>
            <person name="Goeker M."/>
        </authorList>
    </citation>
    <scope>NUCLEOTIDE SEQUENCE [LARGE SCALE GENOMIC DNA]</scope>
    <source>
        <strain evidence="1 2">DSM 100055</strain>
    </source>
</reference>
<comment type="caution">
    <text evidence="1">The sequence shown here is derived from an EMBL/GenBank/DDBJ whole genome shotgun (WGS) entry which is preliminary data.</text>
</comment>
<protein>
    <recommendedName>
        <fullName evidence="3">Endonuclease/exonuclease/phosphatase family protein</fullName>
    </recommendedName>
</protein>
<keyword evidence="2" id="KW-1185">Reference proteome</keyword>